<gene>
    <name evidence="1" type="ORF">PMEA_00003091</name>
</gene>
<comment type="caution">
    <text evidence="1">The sequence shown here is derived from an EMBL/GenBank/DDBJ whole genome shotgun (WGS) entry which is preliminary data.</text>
</comment>
<dbReference type="PANTHER" id="PTHR33395">
    <property type="entry name" value="TRANSCRIPTASE, PUTATIVE-RELATED-RELATED"/>
    <property type="match status" value="1"/>
</dbReference>
<dbReference type="Gene3D" id="3.60.10.10">
    <property type="entry name" value="Endonuclease/exonuclease/phosphatase"/>
    <property type="match status" value="1"/>
</dbReference>
<dbReference type="EMBL" id="CALNXJ010000011">
    <property type="protein sequence ID" value="CAH3107748.1"/>
    <property type="molecule type" value="Genomic_DNA"/>
</dbReference>
<dbReference type="PANTHER" id="PTHR33395:SF22">
    <property type="entry name" value="REVERSE TRANSCRIPTASE DOMAIN-CONTAINING PROTEIN"/>
    <property type="match status" value="1"/>
</dbReference>
<dbReference type="GO" id="GO:0031012">
    <property type="term" value="C:extracellular matrix"/>
    <property type="evidence" value="ECO:0007669"/>
    <property type="project" value="TreeGrafter"/>
</dbReference>
<dbReference type="SUPFAM" id="SSF56219">
    <property type="entry name" value="DNase I-like"/>
    <property type="match status" value="1"/>
</dbReference>
<proteinExistence type="predicted"/>
<sequence length="228" mass="26568">MNARSIVNKVDELQVLAINRDVLAITEIWLRPVINSCEIFPNMDFTIHRRDRFEHNNKRGGGVLLAVRNTVPCVRRPDLETSAEINVCELRPSCEKKILMAVFYRPPSSDYLYLKEFMKFLDQASRAKCDQLLIVVIDFPTRNDHILELLLTNIPDKISNVKGSQDILNSDHQLIEFPLDLRIKSQSHIKRRLYHFKKADWNGLKHSLRLVNWDLCFEENDINASLTN</sequence>
<accession>A0AAU9WEV6</accession>
<organism evidence="1 2">
    <name type="scientific">Pocillopora meandrina</name>
    <dbReference type="NCBI Taxonomy" id="46732"/>
    <lineage>
        <taxon>Eukaryota</taxon>
        <taxon>Metazoa</taxon>
        <taxon>Cnidaria</taxon>
        <taxon>Anthozoa</taxon>
        <taxon>Hexacorallia</taxon>
        <taxon>Scleractinia</taxon>
        <taxon>Astrocoeniina</taxon>
        <taxon>Pocilloporidae</taxon>
        <taxon>Pocillopora</taxon>
    </lineage>
</organism>
<reference evidence="1 2" key="1">
    <citation type="submission" date="2022-05" db="EMBL/GenBank/DDBJ databases">
        <authorList>
            <consortium name="Genoscope - CEA"/>
            <person name="William W."/>
        </authorList>
    </citation>
    <scope>NUCLEOTIDE SEQUENCE [LARGE SCALE GENOMIC DNA]</scope>
</reference>
<dbReference type="InterPro" id="IPR036691">
    <property type="entry name" value="Endo/exonu/phosph_ase_sf"/>
</dbReference>
<dbReference type="AlphaFoldDB" id="A0AAU9WEV6"/>
<evidence type="ECO:0000313" key="1">
    <source>
        <dbReference type="EMBL" id="CAH3107748.1"/>
    </source>
</evidence>
<evidence type="ECO:0000313" key="2">
    <source>
        <dbReference type="Proteomes" id="UP001159428"/>
    </source>
</evidence>
<name>A0AAU9WEV6_9CNID</name>
<dbReference type="Proteomes" id="UP001159428">
    <property type="component" value="Unassembled WGS sequence"/>
</dbReference>
<keyword evidence="2" id="KW-1185">Reference proteome</keyword>
<protein>
    <submittedName>
        <fullName evidence="1">Uncharacterized protein</fullName>
    </submittedName>
</protein>